<accession>A0A8T2QD50</accession>
<dbReference type="OrthoDB" id="1939214at2759"/>
<gene>
    <name evidence="1" type="ORF">KP509_36G045300</name>
</gene>
<evidence type="ECO:0000313" key="2">
    <source>
        <dbReference type="Proteomes" id="UP000825935"/>
    </source>
</evidence>
<sequence length="34" mass="3894">MILFEFLRGLRLTALMLGNKTQIVVDTASFIPRK</sequence>
<name>A0A8T2QD50_CERRI</name>
<comment type="caution">
    <text evidence="1">The sequence shown here is derived from an EMBL/GenBank/DDBJ whole genome shotgun (WGS) entry which is preliminary data.</text>
</comment>
<dbReference type="EMBL" id="CM035441">
    <property type="protein sequence ID" value="KAH7281393.1"/>
    <property type="molecule type" value="Genomic_DNA"/>
</dbReference>
<proteinExistence type="predicted"/>
<organism evidence="1 2">
    <name type="scientific">Ceratopteris richardii</name>
    <name type="common">Triangle waterfern</name>
    <dbReference type="NCBI Taxonomy" id="49495"/>
    <lineage>
        <taxon>Eukaryota</taxon>
        <taxon>Viridiplantae</taxon>
        <taxon>Streptophyta</taxon>
        <taxon>Embryophyta</taxon>
        <taxon>Tracheophyta</taxon>
        <taxon>Polypodiopsida</taxon>
        <taxon>Polypodiidae</taxon>
        <taxon>Polypodiales</taxon>
        <taxon>Pteridineae</taxon>
        <taxon>Pteridaceae</taxon>
        <taxon>Parkerioideae</taxon>
        <taxon>Ceratopteris</taxon>
    </lineage>
</organism>
<dbReference type="AlphaFoldDB" id="A0A8T2QD50"/>
<protein>
    <submittedName>
        <fullName evidence="1">Uncharacterized protein</fullName>
    </submittedName>
</protein>
<evidence type="ECO:0000313" key="1">
    <source>
        <dbReference type="EMBL" id="KAH7281393.1"/>
    </source>
</evidence>
<dbReference type="Proteomes" id="UP000825935">
    <property type="component" value="Chromosome 36"/>
</dbReference>
<reference evidence="1" key="1">
    <citation type="submission" date="2021-08" db="EMBL/GenBank/DDBJ databases">
        <title>WGS assembly of Ceratopteris richardii.</title>
        <authorList>
            <person name="Marchant D.B."/>
            <person name="Chen G."/>
            <person name="Jenkins J."/>
            <person name="Shu S."/>
            <person name="Leebens-Mack J."/>
            <person name="Grimwood J."/>
            <person name="Schmutz J."/>
            <person name="Soltis P."/>
            <person name="Soltis D."/>
            <person name="Chen Z.-H."/>
        </authorList>
    </citation>
    <scope>NUCLEOTIDE SEQUENCE</scope>
    <source>
        <strain evidence="1">Whitten #5841</strain>
        <tissue evidence="1">Leaf</tissue>
    </source>
</reference>
<keyword evidence="2" id="KW-1185">Reference proteome</keyword>